<dbReference type="InterPro" id="IPR050245">
    <property type="entry name" value="PrsA_foldase"/>
</dbReference>
<dbReference type="Pfam" id="PF00639">
    <property type="entry name" value="Rotamase"/>
    <property type="match status" value="1"/>
</dbReference>
<evidence type="ECO:0000256" key="2">
    <source>
        <dbReference type="SAM" id="MobiDB-lite"/>
    </source>
</evidence>
<dbReference type="SUPFAM" id="SSF54534">
    <property type="entry name" value="FKBP-like"/>
    <property type="match status" value="1"/>
</dbReference>
<feature type="region of interest" description="Disordered" evidence="2">
    <location>
        <begin position="355"/>
        <end position="386"/>
    </location>
</feature>
<protein>
    <recommendedName>
        <fullName evidence="3">PpiC domain-containing protein</fullName>
    </recommendedName>
</protein>
<gene>
    <name evidence="4" type="ORF">B5F17_13100</name>
</gene>
<dbReference type="InterPro" id="IPR027304">
    <property type="entry name" value="Trigger_fact/SurA_dom_sf"/>
</dbReference>
<dbReference type="SUPFAM" id="SSF109998">
    <property type="entry name" value="Triger factor/SurA peptide-binding domain-like"/>
    <property type="match status" value="1"/>
</dbReference>
<dbReference type="InterPro" id="IPR000297">
    <property type="entry name" value="PPIase_PpiC"/>
</dbReference>
<dbReference type="Proteomes" id="UP000195897">
    <property type="component" value="Unassembled WGS sequence"/>
</dbReference>
<dbReference type="RefSeq" id="WP_087374503.1">
    <property type="nucleotide sequence ID" value="NZ_NFKK01000022.1"/>
</dbReference>
<dbReference type="EMBL" id="NFKK01000022">
    <property type="protein sequence ID" value="OUP51462.1"/>
    <property type="molecule type" value="Genomic_DNA"/>
</dbReference>
<keyword evidence="1" id="KW-0413">Isomerase</keyword>
<sequence>MIKTFGKRILAMVVASAVVAGVTMTYGIPNIKYKEIKSSEPVVMTVNGDPVHADELRAYLKYNKMSMENMLSYYGMDDSIWSDPSMGSMMVQQLFQAASQQAIEVRVVNQEFKNLGLKLTRAESEAAEQRKEDDVALLGDQEAFQSWLDSIGYTKDIYNNTIAISAYASAIQDAYYGDNGTKTNTQAIMDQFNETYLCAKHILVKSIDDSYNPLTGDTLTAAQNKANEALEKANAGEDFDTLIAQYNEDPGMEMYPEGYVFTEGDMVDEFYQGAKALEPGQTSTSLVESSYGWHIIQREPLTEDQLTDDIKEVLIQQITGKTFMDEITELMDAADVEYTEDYGEATYDNLMKLLGEETTESTETTTTEDSAAAQETAPTGEQTTAE</sequence>
<dbReference type="InterPro" id="IPR046357">
    <property type="entry name" value="PPIase_dom_sf"/>
</dbReference>
<feature type="domain" description="PpiC" evidence="3">
    <location>
        <begin position="194"/>
        <end position="300"/>
    </location>
</feature>
<dbReference type="GO" id="GO:0003755">
    <property type="term" value="F:peptidyl-prolyl cis-trans isomerase activity"/>
    <property type="evidence" value="ECO:0007669"/>
    <property type="project" value="UniProtKB-KW"/>
</dbReference>
<evidence type="ECO:0000259" key="3">
    <source>
        <dbReference type="PROSITE" id="PS50198"/>
    </source>
</evidence>
<dbReference type="PANTHER" id="PTHR47245">
    <property type="entry name" value="PEPTIDYLPROLYL ISOMERASE"/>
    <property type="match status" value="1"/>
</dbReference>
<keyword evidence="1" id="KW-0697">Rotamase</keyword>
<proteinExistence type="predicted"/>
<evidence type="ECO:0000313" key="4">
    <source>
        <dbReference type="EMBL" id="OUP51462.1"/>
    </source>
</evidence>
<name>A0A1Y4LBP5_9FIRM</name>
<organism evidence="4 5">
    <name type="scientific">Butyricicoccus pullicaecorum</name>
    <dbReference type="NCBI Taxonomy" id="501571"/>
    <lineage>
        <taxon>Bacteria</taxon>
        <taxon>Bacillati</taxon>
        <taxon>Bacillota</taxon>
        <taxon>Clostridia</taxon>
        <taxon>Eubacteriales</taxon>
        <taxon>Butyricicoccaceae</taxon>
        <taxon>Butyricicoccus</taxon>
    </lineage>
</organism>
<evidence type="ECO:0000256" key="1">
    <source>
        <dbReference type="PROSITE-ProRule" id="PRU00278"/>
    </source>
</evidence>
<dbReference type="PROSITE" id="PS50198">
    <property type="entry name" value="PPIC_PPIASE_2"/>
    <property type="match status" value="1"/>
</dbReference>
<dbReference type="AlphaFoldDB" id="A0A1Y4LBP5"/>
<dbReference type="Gene3D" id="3.10.50.40">
    <property type="match status" value="1"/>
</dbReference>
<feature type="compositionally biased region" description="Low complexity" evidence="2">
    <location>
        <begin position="361"/>
        <end position="377"/>
    </location>
</feature>
<comment type="caution">
    <text evidence="4">The sequence shown here is derived from an EMBL/GenBank/DDBJ whole genome shotgun (WGS) entry which is preliminary data.</text>
</comment>
<reference evidence="5" key="1">
    <citation type="submission" date="2017-04" db="EMBL/GenBank/DDBJ databases">
        <title>Function of individual gut microbiota members based on whole genome sequencing of pure cultures obtained from chicken caecum.</title>
        <authorList>
            <person name="Medvecky M."/>
            <person name="Cejkova D."/>
            <person name="Polansky O."/>
            <person name="Karasova D."/>
            <person name="Kubasova T."/>
            <person name="Cizek A."/>
            <person name="Rychlik I."/>
        </authorList>
    </citation>
    <scope>NUCLEOTIDE SEQUENCE [LARGE SCALE GENOMIC DNA]</scope>
    <source>
        <strain evidence="5">An180</strain>
    </source>
</reference>
<accession>A0A1Y4LBP5</accession>
<dbReference type="PANTHER" id="PTHR47245:SF2">
    <property type="entry name" value="PEPTIDYL-PROLYL CIS-TRANS ISOMERASE HP_0175-RELATED"/>
    <property type="match status" value="1"/>
</dbReference>
<evidence type="ECO:0000313" key="5">
    <source>
        <dbReference type="Proteomes" id="UP000195897"/>
    </source>
</evidence>